<dbReference type="AlphaFoldDB" id="A0A0E3WH90"/>
<accession>A0A0E3WH90</accession>
<dbReference type="Proteomes" id="UP000033163">
    <property type="component" value="Chromosome I"/>
</dbReference>
<dbReference type="KEGG" id="pri:PRIO_2467"/>
<reference evidence="2" key="1">
    <citation type="submission" date="2015-03" db="EMBL/GenBank/DDBJ databases">
        <authorList>
            <person name="Wibberg D."/>
        </authorList>
    </citation>
    <scope>NUCLEOTIDE SEQUENCE [LARGE SCALE GENOMIC DNA]</scope>
</reference>
<dbReference type="HOGENOM" id="CLU_2480466_0_0_9"/>
<proteinExistence type="predicted"/>
<sequence length="87" mass="9714">MAAWTVPCLWSRISVSTRCRHSADGGAIVAKSARCRLGDDPFAAYLHLLLPDYSRTSPLLAMTFLYQEKLFLRERARVPCPSLSLST</sequence>
<gene>
    <name evidence="1" type="ORF">PRIO_2467</name>
</gene>
<name>A0A0E3WH90_9BACL</name>
<protein>
    <submittedName>
        <fullName evidence="1">Uncharacterized protein</fullName>
    </submittedName>
</protein>
<organism evidence="1 2">
    <name type="scientific">Paenibacillus riograndensis SBR5</name>
    <dbReference type="NCBI Taxonomy" id="1073571"/>
    <lineage>
        <taxon>Bacteria</taxon>
        <taxon>Bacillati</taxon>
        <taxon>Bacillota</taxon>
        <taxon>Bacilli</taxon>
        <taxon>Bacillales</taxon>
        <taxon>Paenibacillaceae</taxon>
        <taxon>Paenibacillus</taxon>
        <taxon>Paenibacillus sonchi group</taxon>
    </lineage>
</organism>
<dbReference type="EMBL" id="LN831776">
    <property type="protein sequence ID" value="CQR54873.1"/>
    <property type="molecule type" value="Genomic_DNA"/>
</dbReference>
<evidence type="ECO:0000313" key="2">
    <source>
        <dbReference type="Proteomes" id="UP000033163"/>
    </source>
</evidence>
<evidence type="ECO:0000313" key="1">
    <source>
        <dbReference type="EMBL" id="CQR54873.1"/>
    </source>
</evidence>